<name>A0ABV9NIS8_9GAMM</name>
<gene>
    <name evidence="1" type="ORF">ACFO3Q_04695</name>
</gene>
<keyword evidence="2" id="KW-1185">Reference proteome</keyword>
<evidence type="ECO:0000313" key="2">
    <source>
        <dbReference type="Proteomes" id="UP001595892"/>
    </source>
</evidence>
<dbReference type="Proteomes" id="UP001595892">
    <property type="component" value="Unassembled WGS sequence"/>
</dbReference>
<dbReference type="EMBL" id="JBHSGG010000011">
    <property type="protein sequence ID" value="MFC4727469.1"/>
    <property type="molecule type" value="Genomic_DNA"/>
</dbReference>
<dbReference type="RefSeq" id="WP_377003477.1">
    <property type="nucleotide sequence ID" value="NZ_JBHSGG010000011.1"/>
</dbReference>
<organism evidence="1 2">
    <name type="scientific">Coralloluteibacterium thermophilum</name>
    <dbReference type="NCBI Taxonomy" id="2707049"/>
    <lineage>
        <taxon>Bacteria</taxon>
        <taxon>Pseudomonadati</taxon>
        <taxon>Pseudomonadota</taxon>
        <taxon>Gammaproteobacteria</taxon>
        <taxon>Lysobacterales</taxon>
        <taxon>Lysobacteraceae</taxon>
        <taxon>Coralloluteibacterium</taxon>
    </lineage>
</organism>
<sequence>MNQEQARTCLDEIMQDLHQWPQMADSRLLSVELLAIEINADCARDVATILVNLKRPEEDCEIWSLMQVTRSYVPYFRRVIWFYRIIPDGPDTPISEQSSRPSDELVAQFLKQWPLENNLEGVFWHG</sequence>
<proteinExistence type="predicted"/>
<reference evidence="2" key="1">
    <citation type="journal article" date="2019" name="Int. J. Syst. Evol. Microbiol.">
        <title>The Global Catalogue of Microorganisms (GCM) 10K type strain sequencing project: providing services to taxonomists for standard genome sequencing and annotation.</title>
        <authorList>
            <consortium name="The Broad Institute Genomics Platform"/>
            <consortium name="The Broad Institute Genome Sequencing Center for Infectious Disease"/>
            <person name="Wu L."/>
            <person name="Ma J."/>
        </authorList>
    </citation>
    <scope>NUCLEOTIDE SEQUENCE [LARGE SCALE GENOMIC DNA]</scope>
    <source>
        <strain evidence="2">CGMCC 1.13574</strain>
    </source>
</reference>
<comment type="caution">
    <text evidence="1">The sequence shown here is derived from an EMBL/GenBank/DDBJ whole genome shotgun (WGS) entry which is preliminary data.</text>
</comment>
<accession>A0ABV9NIS8</accession>
<evidence type="ECO:0000313" key="1">
    <source>
        <dbReference type="EMBL" id="MFC4727469.1"/>
    </source>
</evidence>
<protein>
    <submittedName>
        <fullName evidence="1">Uncharacterized protein</fullName>
    </submittedName>
</protein>